<dbReference type="InterPro" id="IPR004360">
    <property type="entry name" value="Glyas_Fos-R_dOase_dom"/>
</dbReference>
<proteinExistence type="predicted"/>
<dbReference type="Pfam" id="PF00903">
    <property type="entry name" value="Glyoxalase"/>
    <property type="match status" value="1"/>
</dbReference>
<keyword evidence="3" id="KW-1185">Reference proteome</keyword>
<evidence type="ECO:0000313" key="3">
    <source>
        <dbReference type="Proteomes" id="UP000315677"/>
    </source>
</evidence>
<dbReference type="InterPro" id="IPR037523">
    <property type="entry name" value="VOC_core"/>
</dbReference>
<dbReference type="OrthoDB" id="9794917at2"/>
<dbReference type="Proteomes" id="UP000315677">
    <property type="component" value="Unassembled WGS sequence"/>
</dbReference>
<dbReference type="SUPFAM" id="SSF54593">
    <property type="entry name" value="Glyoxalase/Bleomycin resistance protein/Dihydroxybiphenyl dioxygenase"/>
    <property type="match status" value="1"/>
</dbReference>
<dbReference type="AlphaFoldDB" id="A0A543E240"/>
<name>A0A543E240_9PSEU</name>
<organism evidence="2 3">
    <name type="scientific">Pseudonocardia kunmingensis</name>
    <dbReference type="NCBI Taxonomy" id="630975"/>
    <lineage>
        <taxon>Bacteria</taxon>
        <taxon>Bacillati</taxon>
        <taxon>Actinomycetota</taxon>
        <taxon>Actinomycetes</taxon>
        <taxon>Pseudonocardiales</taxon>
        <taxon>Pseudonocardiaceae</taxon>
        <taxon>Pseudonocardia</taxon>
    </lineage>
</organism>
<evidence type="ECO:0000259" key="1">
    <source>
        <dbReference type="PROSITE" id="PS51819"/>
    </source>
</evidence>
<accession>A0A543E240</accession>
<comment type="caution">
    <text evidence="2">The sequence shown here is derived from an EMBL/GenBank/DDBJ whole genome shotgun (WGS) entry which is preliminary data.</text>
</comment>
<dbReference type="PANTHER" id="PTHR36437">
    <property type="entry name" value="GLYOXALASE/BLEOMYCIN RESISTANCE PROTEIN/DIOXYGENASE"/>
    <property type="match status" value="1"/>
</dbReference>
<keyword evidence="2" id="KW-0456">Lyase</keyword>
<dbReference type="Gene3D" id="3.10.180.10">
    <property type="entry name" value="2,3-Dihydroxybiphenyl 1,2-Dioxygenase, domain 1"/>
    <property type="match status" value="1"/>
</dbReference>
<reference evidence="2 3" key="1">
    <citation type="submission" date="2019-06" db="EMBL/GenBank/DDBJ databases">
        <title>Sequencing the genomes of 1000 actinobacteria strains.</title>
        <authorList>
            <person name="Klenk H.-P."/>
        </authorList>
    </citation>
    <scope>NUCLEOTIDE SEQUENCE [LARGE SCALE GENOMIC DNA]</scope>
    <source>
        <strain evidence="2 3">DSM 45301</strain>
    </source>
</reference>
<dbReference type="GO" id="GO:0016829">
    <property type="term" value="F:lyase activity"/>
    <property type="evidence" value="ECO:0007669"/>
    <property type="project" value="UniProtKB-KW"/>
</dbReference>
<dbReference type="RefSeq" id="WP_142051831.1">
    <property type="nucleotide sequence ID" value="NZ_VFPA01000001.1"/>
</dbReference>
<dbReference type="PANTHER" id="PTHR36437:SF2">
    <property type="entry name" value="GLYOXALASE_BLEOMYCIN RESISTANCE PROTEIN_DIOXYGENASE"/>
    <property type="match status" value="1"/>
</dbReference>
<dbReference type="EMBL" id="VFPA01000001">
    <property type="protein sequence ID" value="TQM15661.1"/>
    <property type="molecule type" value="Genomic_DNA"/>
</dbReference>
<evidence type="ECO:0000313" key="2">
    <source>
        <dbReference type="EMBL" id="TQM15661.1"/>
    </source>
</evidence>
<gene>
    <name evidence="2" type="ORF">FB558_2451</name>
</gene>
<dbReference type="InterPro" id="IPR029068">
    <property type="entry name" value="Glyas_Bleomycin-R_OHBP_Dase"/>
</dbReference>
<feature type="domain" description="VOC" evidence="1">
    <location>
        <begin position="5"/>
        <end position="119"/>
    </location>
</feature>
<dbReference type="PROSITE" id="PS51819">
    <property type="entry name" value="VOC"/>
    <property type="match status" value="1"/>
</dbReference>
<protein>
    <submittedName>
        <fullName evidence="2">Putative enzyme related to lactoylglutathione lyase</fullName>
    </submittedName>
</protein>
<sequence>MAITQIRTLTVFVSDQDRAKAFYADLLGFEVRSDQVVGDNRWLEVVPRQGASAIALHRPFPGASPGTSRGIILQTDDLDADCAALTDAGVAVDGPNDLPWGRQATFADPDGNGFVLSAR</sequence>